<dbReference type="Gene3D" id="3.30.420.10">
    <property type="entry name" value="Ribonuclease H-like superfamily/Ribonuclease H"/>
    <property type="match status" value="1"/>
</dbReference>
<feature type="domain" description="RNase H type-1" evidence="1">
    <location>
        <begin position="77"/>
        <end position="157"/>
    </location>
</feature>
<dbReference type="Pfam" id="PF00075">
    <property type="entry name" value="RNase_H"/>
    <property type="match status" value="1"/>
</dbReference>
<dbReference type="SUPFAM" id="SSF53098">
    <property type="entry name" value="Ribonuclease H-like"/>
    <property type="match status" value="1"/>
</dbReference>
<comment type="caution">
    <text evidence="2">The sequence shown here is derived from an EMBL/GenBank/DDBJ whole genome shotgun (WGS) entry which is preliminary data.</text>
</comment>
<name>A0AA38IF52_9CUCU</name>
<dbReference type="InterPro" id="IPR012337">
    <property type="entry name" value="RNaseH-like_sf"/>
</dbReference>
<proteinExistence type="predicted"/>
<organism evidence="2 3">
    <name type="scientific">Zophobas morio</name>
    <dbReference type="NCBI Taxonomy" id="2755281"/>
    <lineage>
        <taxon>Eukaryota</taxon>
        <taxon>Metazoa</taxon>
        <taxon>Ecdysozoa</taxon>
        <taxon>Arthropoda</taxon>
        <taxon>Hexapoda</taxon>
        <taxon>Insecta</taxon>
        <taxon>Pterygota</taxon>
        <taxon>Neoptera</taxon>
        <taxon>Endopterygota</taxon>
        <taxon>Coleoptera</taxon>
        <taxon>Polyphaga</taxon>
        <taxon>Cucujiformia</taxon>
        <taxon>Tenebrionidae</taxon>
        <taxon>Zophobas</taxon>
    </lineage>
</organism>
<gene>
    <name evidence="2" type="ORF">Zmor_014411</name>
</gene>
<dbReference type="AlphaFoldDB" id="A0AA38IF52"/>
<dbReference type="Proteomes" id="UP001168821">
    <property type="component" value="Unassembled WGS sequence"/>
</dbReference>
<dbReference type="GO" id="GO:0003676">
    <property type="term" value="F:nucleic acid binding"/>
    <property type="evidence" value="ECO:0007669"/>
    <property type="project" value="InterPro"/>
</dbReference>
<accession>A0AA38IF52</accession>
<sequence length="157" mass="17230">MTNQGFWRNKPVPSILKAFETISWWQGELGTTSNDACFEYPRRVAFYPIQELASFLTKNGTNNNTEFLQTVNTHYPNSTPTIVYTDASVDPITGYAGIGVYCPPHISFSGSLKTHTTICSAELLAILKALQLAEHIAGEILIATESQSATASLQRLS</sequence>
<keyword evidence="3" id="KW-1185">Reference proteome</keyword>
<dbReference type="PROSITE" id="PS50879">
    <property type="entry name" value="RNASE_H_1"/>
    <property type="match status" value="1"/>
</dbReference>
<evidence type="ECO:0000259" key="1">
    <source>
        <dbReference type="PROSITE" id="PS50879"/>
    </source>
</evidence>
<dbReference type="GO" id="GO:0004523">
    <property type="term" value="F:RNA-DNA hybrid ribonuclease activity"/>
    <property type="evidence" value="ECO:0007669"/>
    <property type="project" value="InterPro"/>
</dbReference>
<dbReference type="InterPro" id="IPR036397">
    <property type="entry name" value="RNaseH_sf"/>
</dbReference>
<dbReference type="InterPro" id="IPR002156">
    <property type="entry name" value="RNaseH_domain"/>
</dbReference>
<protein>
    <recommendedName>
        <fullName evidence="1">RNase H type-1 domain-containing protein</fullName>
    </recommendedName>
</protein>
<evidence type="ECO:0000313" key="2">
    <source>
        <dbReference type="EMBL" id="KAJ3655275.1"/>
    </source>
</evidence>
<dbReference type="EMBL" id="JALNTZ010000004">
    <property type="protein sequence ID" value="KAJ3655275.1"/>
    <property type="molecule type" value="Genomic_DNA"/>
</dbReference>
<reference evidence="2" key="1">
    <citation type="journal article" date="2023" name="G3 (Bethesda)">
        <title>Whole genome assemblies of Zophobas morio and Tenebrio molitor.</title>
        <authorList>
            <person name="Kaur S."/>
            <person name="Stinson S.A."/>
            <person name="diCenzo G.C."/>
        </authorList>
    </citation>
    <scope>NUCLEOTIDE SEQUENCE</scope>
    <source>
        <strain evidence="2">QUZm001</strain>
    </source>
</reference>
<evidence type="ECO:0000313" key="3">
    <source>
        <dbReference type="Proteomes" id="UP001168821"/>
    </source>
</evidence>